<dbReference type="Proteomes" id="UP000036367">
    <property type="component" value="Unassembled WGS sequence"/>
</dbReference>
<keyword evidence="2" id="KW-0732">Signal</keyword>
<sequence length="212" mass="22522">MENMSVSVMRILGRFALGFSVAAATLSMTGCGSSTPESVASQSATATPTTAASADEAESVVGQFLDRIRRGGAENTAMTLLTKRAQSELARIGHVVQPLGSPDAEVTITRSEEVGMEHLPEGQKYPTRLVHCVWSEPSQADGTKQEFQIVLPVVQQSEGWRISGMVLGIATGEPELILDFENGDEMARILNAQDQTQTAAAPAATATESMQR</sequence>
<dbReference type="EMBL" id="LECT01000023">
    <property type="protein sequence ID" value="KLU05175.1"/>
    <property type="molecule type" value="Genomic_DNA"/>
</dbReference>
<organism evidence="3 4">
    <name type="scientific">Rhodopirellula islandica</name>
    <dbReference type="NCBI Taxonomy" id="595434"/>
    <lineage>
        <taxon>Bacteria</taxon>
        <taxon>Pseudomonadati</taxon>
        <taxon>Planctomycetota</taxon>
        <taxon>Planctomycetia</taxon>
        <taxon>Pirellulales</taxon>
        <taxon>Pirellulaceae</taxon>
        <taxon>Rhodopirellula</taxon>
    </lineage>
</organism>
<evidence type="ECO:0000313" key="3">
    <source>
        <dbReference type="EMBL" id="KLU05175.1"/>
    </source>
</evidence>
<feature type="compositionally biased region" description="Low complexity" evidence="1">
    <location>
        <begin position="40"/>
        <end position="53"/>
    </location>
</feature>
<evidence type="ECO:0000256" key="1">
    <source>
        <dbReference type="SAM" id="MobiDB-lite"/>
    </source>
</evidence>
<evidence type="ECO:0000256" key="2">
    <source>
        <dbReference type="SAM" id="SignalP"/>
    </source>
</evidence>
<feature type="signal peptide" evidence="2">
    <location>
        <begin position="1"/>
        <end position="22"/>
    </location>
</feature>
<reference evidence="3" key="1">
    <citation type="submission" date="2015-05" db="EMBL/GenBank/DDBJ databases">
        <title>Permanent draft genome of Rhodopirellula islandicus K833.</title>
        <authorList>
            <person name="Kizina J."/>
            <person name="Richter M."/>
            <person name="Glockner F.O."/>
            <person name="Harder J."/>
        </authorList>
    </citation>
    <scope>NUCLEOTIDE SEQUENCE [LARGE SCALE GENOMIC DNA]</scope>
    <source>
        <strain evidence="3">K833</strain>
    </source>
</reference>
<evidence type="ECO:0000313" key="4">
    <source>
        <dbReference type="Proteomes" id="UP000036367"/>
    </source>
</evidence>
<protein>
    <submittedName>
        <fullName evidence="3">Signal peptide protein</fullName>
    </submittedName>
</protein>
<dbReference type="OrthoDB" id="292759at2"/>
<name>A0A0J1BF62_RHOIS</name>
<gene>
    <name evidence="3" type="ORF">RISK_002937</name>
</gene>
<keyword evidence="4" id="KW-1185">Reference proteome</keyword>
<feature type="chain" id="PRO_5005247962" evidence="2">
    <location>
        <begin position="23"/>
        <end position="212"/>
    </location>
</feature>
<comment type="caution">
    <text evidence="3">The sequence shown here is derived from an EMBL/GenBank/DDBJ whole genome shotgun (WGS) entry which is preliminary data.</text>
</comment>
<dbReference type="PATRIC" id="fig|595434.4.peg.2799"/>
<feature type="compositionally biased region" description="Polar residues" evidence="1">
    <location>
        <begin position="30"/>
        <end position="39"/>
    </location>
</feature>
<feature type="region of interest" description="Disordered" evidence="1">
    <location>
        <begin position="30"/>
        <end position="53"/>
    </location>
</feature>
<proteinExistence type="predicted"/>
<dbReference type="AlphaFoldDB" id="A0A0J1BF62"/>
<accession>A0A0J1BF62</accession>